<feature type="region of interest" description="Disordered" evidence="1">
    <location>
        <begin position="1"/>
        <end position="87"/>
    </location>
</feature>
<dbReference type="AlphaFoldDB" id="A0AAV9QIX4"/>
<feature type="compositionally biased region" description="Basic and acidic residues" evidence="1">
    <location>
        <begin position="492"/>
        <end position="514"/>
    </location>
</feature>
<comment type="caution">
    <text evidence="2">The sequence shown here is derived from an EMBL/GenBank/DDBJ whole genome shotgun (WGS) entry which is preliminary data.</text>
</comment>
<proteinExistence type="predicted"/>
<evidence type="ECO:0000256" key="1">
    <source>
        <dbReference type="SAM" id="MobiDB-lite"/>
    </source>
</evidence>
<evidence type="ECO:0000313" key="2">
    <source>
        <dbReference type="EMBL" id="KAK5544022.1"/>
    </source>
</evidence>
<accession>A0AAV9QIX4</accession>
<organism evidence="2 3">
    <name type="scientific">Vermiconidia calcicola</name>
    <dbReference type="NCBI Taxonomy" id="1690605"/>
    <lineage>
        <taxon>Eukaryota</taxon>
        <taxon>Fungi</taxon>
        <taxon>Dikarya</taxon>
        <taxon>Ascomycota</taxon>
        <taxon>Pezizomycotina</taxon>
        <taxon>Dothideomycetes</taxon>
        <taxon>Dothideomycetidae</taxon>
        <taxon>Mycosphaerellales</taxon>
        <taxon>Extremaceae</taxon>
        <taxon>Vermiconidia</taxon>
    </lineage>
</organism>
<sequence length="522" mass="59393">MEGEKSALGEVLSQPKTASDDQRHALLESNSLSMSATQQSPQPALLQREISHHTSVVPMTSDDGAPQKHNPHDNIEDGFGDNVEDVTDAANPLPVQQEASDYTDNRLKQALNFADSTLRNKSRKVSPVTSHMLAMYKCAVKDVLLKSYNNEEEKKTIVLDIMTWERTISTNEFLRGPGDDIDFDLLDRLCLLRRYEFAARYGDYMKEVCEKLKVSSRELKKEYFEELNGWNKKWTDIKDALNREHHAYRRFQNRDPAVTDEEIKTTIAVERTCAASGQNVESVLQSISMYADRKSLVHMSTLHMIENGMWHKLRECLCRDFKDLPKVTPANLRHTIPIMSNIINGVIDTYFKRNEKEPDNMNYWDAKAEAYERAAQLKEVKKHKMALVAAERSKVAELAEKRFKDLVHKHTFVNLAAAVSGLQPPTGQVPSLKRPRNEEEHSNTLEVHKRRNKAWSAMVNSGKQTYKKAADYVQEYGSLEAPIDPEVWLDLVKEDHMADEEKAAETSGKGKEKASTSSQKSA</sequence>
<gene>
    <name evidence="2" type="ORF">LTR25_001637</name>
</gene>
<protein>
    <submittedName>
        <fullName evidence="2">Uncharacterized protein</fullName>
    </submittedName>
</protein>
<feature type="compositionally biased region" description="Basic and acidic residues" evidence="1">
    <location>
        <begin position="435"/>
        <end position="447"/>
    </location>
</feature>
<dbReference type="EMBL" id="JAXLQG010000002">
    <property type="protein sequence ID" value="KAK5544022.1"/>
    <property type="molecule type" value="Genomic_DNA"/>
</dbReference>
<feature type="region of interest" description="Disordered" evidence="1">
    <location>
        <begin position="423"/>
        <end position="448"/>
    </location>
</feature>
<keyword evidence="3" id="KW-1185">Reference proteome</keyword>
<reference evidence="2 3" key="1">
    <citation type="submission" date="2023-06" db="EMBL/GenBank/DDBJ databases">
        <title>Black Yeasts Isolated from many extreme environments.</title>
        <authorList>
            <person name="Coleine C."/>
            <person name="Stajich J.E."/>
            <person name="Selbmann L."/>
        </authorList>
    </citation>
    <scope>NUCLEOTIDE SEQUENCE [LARGE SCALE GENOMIC DNA]</scope>
    <source>
        <strain evidence="2 3">CCFEE 5887</strain>
    </source>
</reference>
<feature type="compositionally biased region" description="Acidic residues" evidence="1">
    <location>
        <begin position="76"/>
        <end position="87"/>
    </location>
</feature>
<dbReference type="Proteomes" id="UP001345827">
    <property type="component" value="Unassembled WGS sequence"/>
</dbReference>
<feature type="compositionally biased region" description="Polar residues" evidence="1">
    <location>
        <begin position="28"/>
        <end position="42"/>
    </location>
</feature>
<evidence type="ECO:0000313" key="3">
    <source>
        <dbReference type="Proteomes" id="UP001345827"/>
    </source>
</evidence>
<feature type="region of interest" description="Disordered" evidence="1">
    <location>
        <begin position="492"/>
        <end position="522"/>
    </location>
</feature>
<name>A0AAV9QIX4_9PEZI</name>